<keyword evidence="3" id="KW-1185">Reference proteome</keyword>
<evidence type="ECO:0000313" key="3">
    <source>
        <dbReference type="Proteomes" id="UP001430356"/>
    </source>
</evidence>
<organism evidence="2 3">
    <name type="scientific">Novymonas esmeraldas</name>
    <dbReference type="NCBI Taxonomy" id="1808958"/>
    <lineage>
        <taxon>Eukaryota</taxon>
        <taxon>Discoba</taxon>
        <taxon>Euglenozoa</taxon>
        <taxon>Kinetoplastea</taxon>
        <taxon>Metakinetoplastina</taxon>
        <taxon>Trypanosomatida</taxon>
        <taxon>Trypanosomatidae</taxon>
        <taxon>Novymonas</taxon>
    </lineage>
</organism>
<dbReference type="Pfam" id="PF16117">
    <property type="entry name" value="DUF4833"/>
    <property type="match status" value="2"/>
</dbReference>
<evidence type="ECO:0000259" key="1">
    <source>
        <dbReference type="Pfam" id="PF16117"/>
    </source>
</evidence>
<dbReference type="AlphaFoldDB" id="A0AAW0F4P1"/>
<protein>
    <recommendedName>
        <fullName evidence="1">DUF4833 domain-containing protein</fullName>
    </recommendedName>
</protein>
<sequence length="309" mass="33686">MSSCAAQLFRDFVWEPCSPSTKGPAGHATIGAGVNVVVPQDPSALARRLNRLVRSRLQQRNRFNHDHHDTCMYIARSKNENLVVYTANLVDSKTGAPVASGAHGSCCSFKAADPLHAYWIKINAEHVARRRARGELEDTCELNMVERRLAYGCTATLVSKDKFVAEVLPDKASRAAASPEEMEAIDALFEEVQPCQCKFVALSTWSVWMLRLPPMVEESSAALDTDSEASRASRGAAPGSATAAGHALLGKDTVVAMVAIVDGQISVVQKVYVSSIEPKHFYQLPRVEYIDVHGTSLATGEPTYERRTN</sequence>
<reference evidence="2 3" key="1">
    <citation type="journal article" date="2021" name="MBio">
        <title>A New Model Trypanosomatid, Novymonas esmeraldas: Genomic Perception of Its 'Candidatus Pandoraea novymonadis' Endosymbiont.</title>
        <authorList>
            <person name="Zakharova A."/>
            <person name="Saura A."/>
            <person name="Butenko A."/>
            <person name="Podesvova L."/>
            <person name="Warmusova S."/>
            <person name="Kostygov A.Y."/>
            <person name="Nenarokova A."/>
            <person name="Lukes J."/>
            <person name="Opperdoes F.R."/>
            <person name="Yurchenko V."/>
        </authorList>
    </citation>
    <scope>NUCLEOTIDE SEQUENCE [LARGE SCALE GENOMIC DNA]</scope>
    <source>
        <strain evidence="2 3">E262AT.01</strain>
    </source>
</reference>
<name>A0AAW0F4P1_9TRYP</name>
<dbReference type="EMBL" id="JAECZO010000003">
    <property type="protein sequence ID" value="KAK7200118.1"/>
    <property type="molecule type" value="Genomic_DNA"/>
</dbReference>
<feature type="domain" description="DUF4833" evidence="1">
    <location>
        <begin position="251"/>
        <end position="306"/>
    </location>
</feature>
<dbReference type="Proteomes" id="UP001430356">
    <property type="component" value="Unassembled WGS sequence"/>
</dbReference>
<evidence type="ECO:0000313" key="2">
    <source>
        <dbReference type="EMBL" id="KAK7200118.1"/>
    </source>
</evidence>
<gene>
    <name evidence="2" type="ORF">NESM_000061800</name>
</gene>
<feature type="domain" description="DUF4833" evidence="1">
    <location>
        <begin position="73"/>
        <end position="165"/>
    </location>
</feature>
<proteinExistence type="predicted"/>
<comment type="caution">
    <text evidence="2">The sequence shown here is derived from an EMBL/GenBank/DDBJ whole genome shotgun (WGS) entry which is preliminary data.</text>
</comment>
<dbReference type="InterPro" id="IPR032269">
    <property type="entry name" value="DUF4833"/>
</dbReference>
<accession>A0AAW0F4P1</accession>